<gene>
    <name evidence="3" type="ORF">RF11_07765</name>
</gene>
<evidence type="ECO:0000259" key="2">
    <source>
        <dbReference type="PROSITE" id="PS51360"/>
    </source>
</evidence>
<dbReference type="Proteomes" id="UP000031668">
    <property type="component" value="Unassembled WGS sequence"/>
</dbReference>
<dbReference type="PROSITE" id="PS51360">
    <property type="entry name" value="PLUS3"/>
    <property type="match status" value="1"/>
</dbReference>
<dbReference type="AlphaFoldDB" id="A0A0C2NEQ5"/>
<dbReference type="InterPro" id="IPR004343">
    <property type="entry name" value="Plus-3_dom"/>
</dbReference>
<feature type="coiled-coil region" evidence="1">
    <location>
        <begin position="94"/>
        <end position="150"/>
    </location>
</feature>
<accession>A0A0C2NEQ5</accession>
<dbReference type="Gene3D" id="3.90.70.200">
    <property type="entry name" value="Plus-3 domain"/>
    <property type="match status" value="1"/>
</dbReference>
<dbReference type="GO" id="GO:0003677">
    <property type="term" value="F:DNA binding"/>
    <property type="evidence" value="ECO:0007669"/>
    <property type="project" value="InterPro"/>
</dbReference>
<evidence type="ECO:0000313" key="3">
    <source>
        <dbReference type="EMBL" id="KII72497.1"/>
    </source>
</evidence>
<feature type="domain" description="Plus3" evidence="2">
    <location>
        <begin position="1"/>
        <end position="46"/>
    </location>
</feature>
<dbReference type="OrthoDB" id="166375at2759"/>
<evidence type="ECO:0000256" key="1">
    <source>
        <dbReference type="SAM" id="Coils"/>
    </source>
</evidence>
<comment type="caution">
    <text evidence="3">The sequence shown here is derived from an EMBL/GenBank/DDBJ whole genome shotgun (WGS) entry which is preliminary data.</text>
</comment>
<keyword evidence="1" id="KW-0175">Coiled coil</keyword>
<keyword evidence="4" id="KW-1185">Reference proteome</keyword>
<name>A0A0C2NEQ5_THEKT</name>
<protein>
    <submittedName>
        <fullName evidence="3">RNA polymerase-associated protein Rtf1</fullName>
    </submittedName>
</protein>
<dbReference type="SUPFAM" id="SSF159042">
    <property type="entry name" value="Plus3-like"/>
    <property type="match status" value="1"/>
</dbReference>
<sequence>MSFISNQRFTNKEFDTWFKQHKDLNAPLPKISEIKEKQEDLMFCSEYKLSSADIDKMVAEKQKFEEIPKNYAVLRKKIENELDLASMEGDESRATKLKEELAVVVREYDKLTEQTAKRMNVLHISHERRLKELNDREKLIEQECLNDKNKGDDPFTRRRTAPSMIEVFIFSLSF</sequence>
<dbReference type="InterPro" id="IPR036128">
    <property type="entry name" value="Plus3-like_sf"/>
</dbReference>
<evidence type="ECO:0000313" key="4">
    <source>
        <dbReference type="Proteomes" id="UP000031668"/>
    </source>
</evidence>
<proteinExistence type="predicted"/>
<organism evidence="3 4">
    <name type="scientific">Thelohanellus kitauei</name>
    <name type="common">Myxosporean</name>
    <dbReference type="NCBI Taxonomy" id="669202"/>
    <lineage>
        <taxon>Eukaryota</taxon>
        <taxon>Metazoa</taxon>
        <taxon>Cnidaria</taxon>
        <taxon>Myxozoa</taxon>
        <taxon>Myxosporea</taxon>
        <taxon>Bivalvulida</taxon>
        <taxon>Platysporina</taxon>
        <taxon>Myxobolidae</taxon>
        <taxon>Thelohanellus</taxon>
    </lineage>
</organism>
<reference evidence="3 4" key="1">
    <citation type="journal article" date="2014" name="Genome Biol. Evol.">
        <title>The genome of the myxosporean Thelohanellus kitauei shows adaptations to nutrient acquisition within its fish host.</title>
        <authorList>
            <person name="Yang Y."/>
            <person name="Xiong J."/>
            <person name="Zhou Z."/>
            <person name="Huo F."/>
            <person name="Miao W."/>
            <person name="Ran C."/>
            <person name="Liu Y."/>
            <person name="Zhang J."/>
            <person name="Feng J."/>
            <person name="Wang M."/>
            <person name="Wang M."/>
            <person name="Wang L."/>
            <person name="Yao B."/>
        </authorList>
    </citation>
    <scope>NUCLEOTIDE SEQUENCE [LARGE SCALE GENOMIC DNA]</scope>
    <source>
        <strain evidence="3">Wuqing</strain>
    </source>
</reference>
<dbReference type="EMBL" id="JWZT01001198">
    <property type="protein sequence ID" value="KII72497.1"/>
    <property type="molecule type" value="Genomic_DNA"/>
</dbReference>